<reference evidence="2 3" key="1">
    <citation type="submission" date="2017-11" db="EMBL/GenBank/DDBJ databases">
        <title>De-novo sequencing of pomegranate (Punica granatum L.) genome.</title>
        <authorList>
            <person name="Akparov Z."/>
            <person name="Amiraslanov A."/>
            <person name="Hajiyeva S."/>
            <person name="Abbasov M."/>
            <person name="Kaur K."/>
            <person name="Hamwieh A."/>
            <person name="Solovyev V."/>
            <person name="Salamov A."/>
            <person name="Braich B."/>
            <person name="Kosarev P."/>
            <person name="Mahmoud A."/>
            <person name="Hajiyev E."/>
            <person name="Babayeva S."/>
            <person name="Izzatullayeva V."/>
            <person name="Mammadov A."/>
            <person name="Mammadov A."/>
            <person name="Sharifova S."/>
            <person name="Ojaghi J."/>
            <person name="Eynullazada K."/>
            <person name="Bayramov B."/>
            <person name="Abdulazimova A."/>
            <person name="Shahmuradov I."/>
        </authorList>
    </citation>
    <scope>NUCLEOTIDE SEQUENCE [LARGE SCALE GENOMIC DNA]</scope>
    <source>
        <strain evidence="3">cv. AG2017</strain>
        <tissue evidence="2">Leaf</tissue>
    </source>
</reference>
<evidence type="ECO:0000313" key="3">
    <source>
        <dbReference type="Proteomes" id="UP000233551"/>
    </source>
</evidence>
<gene>
    <name evidence="2" type="ORF">CRG98_036068</name>
</gene>
<protein>
    <submittedName>
        <fullName evidence="2">Uncharacterized protein</fullName>
    </submittedName>
</protein>
<organism evidence="2 3">
    <name type="scientific">Punica granatum</name>
    <name type="common">Pomegranate</name>
    <dbReference type="NCBI Taxonomy" id="22663"/>
    <lineage>
        <taxon>Eukaryota</taxon>
        <taxon>Viridiplantae</taxon>
        <taxon>Streptophyta</taxon>
        <taxon>Embryophyta</taxon>
        <taxon>Tracheophyta</taxon>
        <taxon>Spermatophyta</taxon>
        <taxon>Magnoliopsida</taxon>
        <taxon>eudicotyledons</taxon>
        <taxon>Gunneridae</taxon>
        <taxon>Pentapetalae</taxon>
        <taxon>rosids</taxon>
        <taxon>malvids</taxon>
        <taxon>Myrtales</taxon>
        <taxon>Lythraceae</taxon>
        <taxon>Punica</taxon>
    </lineage>
</organism>
<comment type="caution">
    <text evidence="2">The sequence shown here is derived from an EMBL/GenBank/DDBJ whole genome shotgun (WGS) entry which is preliminary data.</text>
</comment>
<evidence type="ECO:0000256" key="1">
    <source>
        <dbReference type="SAM" id="MobiDB-lite"/>
    </source>
</evidence>
<proteinExistence type="predicted"/>
<name>A0A2I0IID9_PUNGR</name>
<dbReference type="PANTHER" id="PTHR38372">
    <property type="entry name" value="DENTIN SIALOPHOSPHOPROTEIN-LIKE PROTEIN"/>
    <property type="match status" value="1"/>
</dbReference>
<feature type="compositionally biased region" description="Gly residues" evidence="1">
    <location>
        <begin position="9"/>
        <end position="21"/>
    </location>
</feature>
<evidence type="ECO:0000313" key="2">
    <source>
        <dbReference type="EMBL" id="PKI43533.1"/>
    </source>
</evidence>
<accession>A0A2I0IID9</accession>
<feature type="region of interest" description="Disordered" evidence="1">
    <location>
        <begin position="1"/>
        <end position="61"/>
    </location>
</feature>
<dbReference type="EMBL" id="PGOL01003038">
    <property type="protein sequence ID" value="PKI43533.1"/>
    <property type="molecule type" value="Genomic_DNA"/>
</dbReference>
<dbReference type="STRING" id="22663.A0A2I0IID9"/>
<sequence length="164" mass="16763">MFGGSSKVGRGGGRGGAGGGSKRFPAPPLQPTRPALPSAGRLSLSGGPRNRNTGPAAAAPPSVEETFSLVSGNNPLAFAMIIRLTPDLVEEIRRVEAQGETAKIKFDANPKNPSGNECDANCVPLIVPAQGCVPLVLLSIHSTEKLASSILMLLKRANGATTLG</sequence>
<dbReference type="Proteomes" id="UP000233551">
    <property type="component" value="Unassembled WGS sequence"/>
</dbReference>
<dbReference type="PANTHER" id="PTHR38372:SF2">
    <property type="entry name" value="DENTIN SIALOPHOSPHOPROTEIN-LIKE PROTEIN"/>
    <property type="match status" value="1"/>
</dbReference>
<keyword evidence="3" id="KW-1185">Reference proteome</keyword>
<dbReference type="AlphaFoldDB" id="A0A2I0IID9"/>